<keyword evidence="3" id="KW-1185">Reference proteome</keyword>
<organism evidence="2 3">
    <name type="scientific">Limnoglobus roseus</name>
    <dbReference type="NCBI Taxonomy" id="2598579"/>
    <lineage>
        <taxon>Bacteria</taxon>
        <taxon>Pseudomonadati</taxon>
        <taxon>Planctomycetota</taxon>
        <taxon>Planctomycetia</taxon>
        <taxon>Gemmatales</taxon>
        <taxon>Gemmataceae</taxon>
        <taxon>Limnoglobus</taxon>
    </lineage>
</organism>
<reference evidence="3" key="1">
    <citation type="submission" date="2019-08" db="EMBL/GenBank/DDBJ databases">
        <title>Limnoglobus roseus gen. nov., sp. nov., a novel freshwater planctomycete with a giant genome from the family Gemmataceae.</title>
        <authorList>
            <person name="Kulichevskaya I.S."/>
            <person name="Naumoff D.G."/>
            <person name="Miroshnikov K."/>
            <person name="Ivanova A."/>
            <person name="Philippov D.A."/>
            <person name="Hakobyan A."/>
            <person name="Rijpstra I.C."/>
            <person name="Sinninghe Damste J.S."/>
            <person name="Liesack W."/>
            <person name="Dedysh S.N."/>
        </authorList>
    </citation>
    <scope>NUCLEOTIDE SEQUENCE [LARGE SCALE GENOMIC DNA]</scope>
    <source>
        <strain evidence="3">PX52</strain>
    </source>
</reference>
<evidence type="ECO:0000313" key="2">
    <source>
        <dbReference type="EMBL" id="QEL15972.1"/>
    </source>
</evidence>
<gene>
    <name evidence="2" type="ORF">PX52LOC_02909</name>
</gene>
<dbReference type="InterPro" id="IPR036390">
    <property type="entry name" value="WH_DNA-bd_sf"/>
</dbReference>
<dbReference type="InterPro" id="IPR036388">
    <property type="entry name" value="WH-like_DNA-bd_sf"/>
</dbReference>
<dbReference type="Pfam" id="PF03551">
    <property type="entry name" value="PadR"/>
    <property type="match status" value="1"/>
</dbReference>
<dbReference type="OrthoDB" id="9808017at2"/>
<dbReference type="AlphaFoldDB" id="A0A5C1AE35"/>
<dbReference type="KEGG" id="lrs:PX52LOC_02909"/>
<dbReference type="Proteomes" id="UP000324974">
    <property type="component" value="Chromosome"/>
</dbReference>
<name>A0A5C1AE35_9BACT</name>
<protein>
    <submittedName>
        <fullName evidence="2">PadR family transcriptional regulator</fullName>
    </submittedName>
</protein>
<evidence type="ECO:0000259" key="1">
    <source>
        <dbReference type="Pfam" id="PF03551"/>
    </source>
</evidence>
<dbReference type="SUPFAM" id="SSF46785">
    <property type="entry name" value="Winged helix' DNA-binding domain"/>
    <property type="match status" value="1"/>
</dbReference>
<proteinExistence type="predicted"/>
<accession>A0A5C1AE35</accession>
<sequence length="114" mass="12551">MEPISGDALRGHLETMALASLEKGEAHGFEILRRLTEAGCGALRLKEGSLYPALYRLEKAGLIASHWEDESAPRRGPRKRVYRITKQGTRQLAAGRAEWQQFVQVVGNILGAPA</sequence>
<dbReference type="Gene3D" id="1.10.10.10">
    <property type="entry name" value="Winged helix-like DNA-binding domain superfamily/Winged helix DNA-binding domain"/>
    <property type="match status" value="1"/>
</dbReference>
<feature type="domain" description="Transcription regulator PadR N-terminal" evidence="1">
    <location>
        <begin position="18"/>
        <end position="93"/>
    </location>
</feature>
<dbReference type="PANTHER" id="PTHR33169:SF14">
    <property type="entry name" value="TRANSCRIPTIONAL REGULATOR RV3488"/>
    <property type="match status" value="1"/>
</dbReference>
<dbReference type="RefSeq" id="WP_149110738.1">
    <property type="nucleotide sequence ID" value="NZ_CP042425.1"/>
</dbReference>
<dbReference type="PANTHER" id="PTHR33169">
    <property type="entry name" value="PADR-FAMILY TRANSCRIPTIONAL REGULATOR"/>
    <property type="match status" value="1"/>
</dbReference>
<dbReference type="InterPro" id="IPR052509">
    <property type="entry name" value="Metal_resp_DNA-bind_regulator"/>
</dbReference>
<evidence type="ECO:0000313" key="3">
    <source>
        <dbReference type="Proteomes" id="UP000324974"/>
    </source>
</evidence>
<dbReference type="InterPro" id="IPR005149">
    <property type="entry name" value="Tscrpt_reg_PadR_N"/>
</dbReference>
<dbReference type="EMBL" id="CP042425">
    <property type="protein sequence ID" value="QEL15972.1"/>
    <property type="molecule type" value="Genomic_DNA"/>
</dbReference>